<organism evidence="2 3">
    <name type="scientific">Nonomuraea insulae</name>
    <dbReference type="NCBI Taxonomy" id="1616787"/>
    <lineage>
        <taxon>Bacteria</taxon>
        <taxon>Bacillati</taxon>
        <taxon>Actinomycetota</taxon>
        <taxon>Actinomycetes</taxon>
        <taxon>Streptosporangiales</taxon>
        <taxon>Streptosporangiaceae</taxon>
        <taxon>Nonomuraea</taxon>
    </lineage>
</organism>
<evidence type="ECO:0000256" key="1">
    <source>
        <dbReference type="SAM" id="MobiDB-lite"/>
    </source>
</evidence>
<dbReference type="Proteomes" id="UP001596058">
    <property type="component" value="Unassembled WGS sequence"/>
</dbReference>
<evidence type="ECO:0000313" key="2">
    <source>
        <dbReference type="EMBL" id="MFC5822661.1"/>
    </source>
</evidence>
<reference evidence="3" key="1">
    <citation type="journal article" date="2019" name="Int. J. Syst. Evol. Microbiol.">
        <title>The Global Catalogue of Microorganisms (GCM) 10K type strain sequencing project: providing services to taxonomists for standard genome sequencing and annotation.</title>
        <authorList>
            <consortium name="The Broad Institute Genomics Platform"/>
            <consortium name="The Broad Institute Genome Sequencing Center for Infectious Disease"/>
            <person name="Wu L."/>
            <person name="Ma J."/>
        </authorList>
    </citation>
    <scope>NUCLEOTIDE SEQUENCE [LARGE SCALE GENOMIC DNA]</scope>
    <source>
        <strain evidence="3">CCUG 53903</strain>
    </source>
</reference>
<gene>
    <name evidence="2" type="ORF">ACFPZ3_02220</name>
</gene>
<protein>
    <submittedName>
        <fullName evidence="2">Uncharacterized protein</fullName>
    </submittedName>
</protein>
<name>A0ABW1CAK4_9ACTN</name>
<feature type="region of interest" description="Disordered" evidence="1">
    <location>
        <begin position="73"/>
        <end position="92"/>
    </location>
</feature>
<evidence type="ECO:0000313" key="3">
    <source>
        <dbReference type="Proteomes" id="UP001596058"/>
    </source>
</evidence>
<proteinExistence type="predicted"/>
<keyword evidence="3" id="KW-1185">Reference proteome</keyword>
<dbReference type="EMBL" id="JBHSPA010000005">
    <property type="protein sequence ID" value="MFC5822661.1"/>
    <property type="molecule type" value="Genomic_DNA"/>
</dbReference>
<sequence>MPEEQGTTTGRCFACKRTFSFDPKEVMTFLIDPETGFPPGITFFGSLRPAKPDAVARSVDEPVCPDCVDKAKRFADPGNTPPQWESWPPTKD</sequence>
<dbReference type="RefSeq" id="WP_379512212.1">
    <property type="nucleotide sequence ID" value="NZ_JBHSPA010000005.1"/>
</dbReference>
<accession>A0ABW1CAK4</accession>
<comment type="caution">
    <text evidence="2">The sequence shown here is derived from an EMBL/GenBank/DDBJ whole genome shotgun (WGS) entry which is preliminary data.</text>
</comment>